<dbReference type="SUPFAM" id="SSF144074">
    <property type="entry name" value="E2F-DP heterodimerization region"/>
    <property type="match status" value="1"/>
</dbReference>
<keyword evidence="4" id="KW-0804">Transcription</keyword>
<dbReference type="OrthoDB" id="1743261at2759"/>
<keyword evidence="3" id="KW-0238">DNA-binding</keyword>
<feature type="coiled-coil region" evidence="5">
    <location>
        <begin position="150"/>
        <end position="187"/>
    </location>
</feature>
<dbReference type="GO" id="GO:0090575">
    <property type="term" value="C:RNA polymerase II transcription regulator complex"/>
    <property type="evidence" value="ECO:0007669"/>
    <property type="project" value="TreeGrafter"/>
</dbReference>
<dbReference type="Pfam" id="PF16421">
    <property type="entry name" value="E2F_CC-MB"/>
    <property type="match status" value="1"/>
</dbReference>
<proteinExistence type="inferred from homology"/>
<evidence type="ECO:0000256" key="1">
    <source>
        <dbReference type="ARBA" id="ARBA00010940"/>
    </source>
</evidence>
<feature type="compositionally biased region" description="Low complexity" evidence="6">
    <location>
        <begin position="40"/>
        <end position="54"/>
    </location>
</feature>
<dbReference type="Proteomes" id="UP000276133">
    <property type="component" value="Unassembled WGS sequence"/>
</dbReference>
<keyword evidence="5" id="KW-0175">Coiled coil</keyword>
<evidence type="ECO:0000256" key="3">
    <source>
        <dbReference type="ARBA" id="ARBA00023125"/>
    </source>
</evidence>
<evidence type="ECO:0000313" key="8">
    <source>
        <dbReference type="EMBL" id="RNA11161.1"/>
    </source>
</evidence>
<accession>A0A3M7QJH4</accession>
<keyword evidence="9" id="KW-1185">Reference proteome</keyword>
<feature type="compositionally biased region" description="Polar residues" evidence="6">
    <location>
        <begin position="30"/>
        <end position="39"/>
    </location>
</feature>
<feature type="region of interest" description="Disordered" evidence="6">
    <location>
        <begin position="30"/>
        <end position="54"/>
    </location>
</feature>
<dbReference type="AlphaFoldDB" id="A0A3M7QJH4"/>
<comment type="similarity">
    <text evidence="1">Belongs to the E2F/DP family.</text>
</comment>
<comment type="caution">
    <text evidence="8">The sequence shown here is derived from an EMBL/GenBank/DDBJ whole genome shotgun (WGS) entry which is preliminary data.</text>
</comment>
<organism evidence="8 9">
    <name type="scientific">Brachionus plicatilis</name>
    <name type="common">Marine rotifer</name>
    <name type="synonym">Brachionus muelleri</name>
    <dbReference type="NCBI Taxonomy" id="10195"/>
    <lineage>
        <taxon>Eukaryota</taxon>
        <taxon>Metazoa</taxon>
        <taxon>Spiralia</taxon>
        <taxon>Gnathifera</taxon>
        <taxon>Rotifera</taxon>
        <taxon>Eurotatoria</taxon>
        <taxon>Monogononta</taxon>
        <taxon>Pseudotrocha</taxon>
        <taxon>Ploima</taxon>
        <taxon>Brachionidae</taxon>
        <taxon>Brachionus</taxon>
    </lineage>
</organism>
<dbReference type="InterPro" id="IPR015633">
    <property type="entry name" value="E2F"/>
</dbReference>
<dbReference type="GO" id="GO:0046983">
    <property type="term" value="F:protein dimerization activity"/>
    <property type="evidence" value="ECO:0007669"/>
    <property type="project" value="InterPro"/>
</dbReference>
<evidence type="ECO:0000256" key="5">
    <source>
        <dbReference type="SAM" id="Coils"/>
    </source>
</evidence>
<evidence type="ECO:0000259" key="7">
    <source>
        <dbReference type="Pfam" id="PF16421"/>
    </source>
</evidence>
<dbReference type="PANTHER" id="PTHR12081">
    <property type="entry name" value="TRANSCRIPTION FACTOR E2F"/>
    <property type="match status" value="1"/>
</dbReference>
<reference evidence="8 9" key="1">
    <citation type="journal article" date="2018" name="Sci. Rep.">
        <title>Genomic signatures of local adaptation to the degree of environmental predictability in rotifers.</title>
        <authorList>
            <person name="Franch-Gras L."/>
            <person name="Hahn C."/>
            <person name="Garcia-Roger E.M."/>
            <person name="Carmona M.J."/>
            <person name="Serra M."/>
            <person name="Gomez A."/>
        </authorList>
    </citation>
    <scope>NUCLEOTIDE SEQUENCE [LARGE SCALE GENOMIC DNA]</scope>
    <source>
        <strain evidence="8">HYR1</strain>
    </source>
</reference>
<dbReference type="STRING" id="10195.A0A3M7QJH4"/>
<evidence type="ECO:0000256" key="2">
    <source>
        <dbReference type="ARBA" id="ARBA00023015"/>
    </source>
</evidence>
<evidence type="ECO:0000256" key="6">
    <source>
        <dbReference type="SAM" id="MobiDB-lite"/>
    </source>
</evidence>
<evidence type="ECO:0000256" key="4">
    <source>
        <dbReference type="ARBA" id="ARBA00023163"/>
    </source>
</evidence>
<keyword evidence="2" id="KW-0805">Transcription regulation</keyword>
<feature type="domain" description="E2F transcription factor CC-MB" evidence="7">
    <location>
        <begin position="160"/>
        <end position="263"/>
    </location>
</feature>
<dbReference type="Gene3D" id="6.10.250.540">
    <property type="match status" value="1"/>
</dbReference>
<dbReference type="PANTHER" id="PTHR12081:SF18">
    <property type="entry name" value="TRANSCRIPTION FACTOR E2F2-RELATED"/>
    <property type="match status" value="1"/>
</dbReference>
<sequence length="309" mass="34613">MKNNFVHDQKKSVNFILKKNKLILMSDSVTTKSSGNIPRSSAASTSSNTSSQSSSSFMSKNLIKLDQKIPKNQSLASYARAEKSLTALTTKFMTLLQECEDGILDLRSWTAYHLDKKDVYTTLPMYWKASDLLKNTQSIQSDGGGPQTNSAETYAQLNQLKSEVDNLDKLENSLDSQIKLMQENKNLLLSNEQNKKNCFVSVDDILKACPGDAAQTIILAKLNKDTVVEVPEPSYVYENSGVKQKYHLNIKDSLNPIDVFLCNQKNDLNEDPDTNEELVLLTPGPSSKDYLFTMDKQEGLIDMFDINLE</sequence>
<protein>
    <submittedName>
        <fullName evidence="8">Transcription factor E2F4</fullName>
    </submittedName>
</protein>
<dbReference type="InterPro" id="IPR037241">
    <property type="entry name" value="E2F-DP_heterodim"/>
</dbReference>
<dbReference type="GO" id="GO:0000981">
    <property type="term" value="F:DNA-binding transcription factor activity, RNA polymerase II-specific"/>
    <property type="evidence" value="ECO:0007669"/>
    <property type="project" value="TreeGrafter"/>
</dbReference>
<dbReference type="EMBL" id="REGN01006032">
    <property type="protein sequence ID" value="RNA11161.1"/>
    <property type="molecule type" value="Genomic_DNA"/>
</dbReference>
<dbReference type="InterPro" id="IPR032198">
    <property type="entry name" value="E2F_CC-MB"/>
</dbReference>
<gene>
    <name evidence="8" type="ORF">BpHYR1_037551</name>
</gene>
<evidence type="ECO:0000313" key="9">
    <source>
        <dbReference type="Proteomes" id="UP000276133"/>
    </source>
</evidence>
<dbReference type="GO" id="GO:0000978">
    <property type="term" value="F:RNA polymerase II cis-regulatory region sequence-specific DNA binding"/>
    <property type="evidence" value="ECO:0007669"/>
    <property type="project" value="InterPro"/>
</dbReference>
<name>A0A3M7QJH4_BRAPC</name>